<reference evidence="2" key="1">
    <citation type="submission" date="2019-08" db="EMBL/GenBank/DDBJ databases">
        <authorList>
            <person name="Kucharzyk K."/>
            <person name="Murdoch R.W."/>
            <person name="Higgins S."/>
            <person name="Loffler F."/>
        </authorList>
    </citation>
    <scope>NUCLEOTIDE SEQUENCE</scope>
</reference>
<comment type="caution">
    <text evidence="2">The sequence shown here is derived from an EMBL/GenBank/DDBJ whole genome shotgun (WGS) entry which is preliminary data.</text>
</comment>
<keyword evidence="1" id="KW-1133">Transmembrane helix</keyword>
<protein>
    <recommendedName>
        <fullName evidence="3">TrbL/VirB6 plasmid conjugal transfer protein</fullName>
    </recommendedName>
</protein>
<accession>A0A645E3T0</accession>
<evidence type="ECO:0000256" key="1">
    <source>
        <dbReference type="SAM" id="Phobius"/>
    </source>
</evidence>
<gene>
    <name evidence="2" type="ORF">SDC9_143369</name>
</gene>
<sequence>MATFEQLFPTFLQKCVELHELLRIVAFMLFIVGTILLVVHGFSGKTLILHIVRLFVLTALLVMLPQWGNQAQQLLQTSILDGLGVDPSNVQDQYNQLLVIKRDTGTDRSWWDILSDLNSFTVELLISGFLWLFGQFASLLLFWAYIIQKFILFTAYALSPLMIGFMAIRPLRSIGSRYLMHIVGVLLWPLGWAVAALITQGILDFMTDPAFKFIDPTATLYSLQATFGVAVVAFWIVFSTISAPVVIQKVISYGTLAGGQLISGAVGSFLQTAATTAGAAAVASTTGLPLATVGATGMAAILSTLSTAAGQGSAGAIIIAGSGLPPRSARGRPGDDITGDRSVRELIAKTKGHYY</sequence>
<feature type="transmembrane region" description="Helical" evidence="1">
    <location>
        <begin position="21"/>
        <end position="41"/>
    </location>
</feature>
<feature type="transmembrane region" description="Helical" evidence="1">
    <location>
        <begin position="47"/>
        <end position="64"/>
    </location>
</feature>
<name>A0A645E3T0_9ZZZZ</name>
<feature type="transmembrane region" description="Helical" evidence="1">
    <location>
        <begin position="150"/>
        <end position="168"/>
    </location>
</feature>
<dbReference type="AlphaFoldDB" id="A0A645E3T0"/>
<keyword evidence="1" id="KW-0812">Transmembrane</keyword>
<proteinExistence type="predicted"/>
<feature type="transmembrane region" description="Helical" evidence="1">
    <location>
        <begin position="180"/>
        <end position="203"/>
    </location>
</feature>
<evidence type="ECO:0000313" key="2">
    <source>
        <dbReference type="EMBL" id="MPM96211.1"/>
    </source>
</evidence>
<feature type="transmembrane region" description="Helical" evidence="1">
    <location>
        <begin position="223"/>
        <end position="247"/>
    </location>
</feature>
<organism evidence="2">
    <name type="scientific">bioreactor metagenome</name>
    <dbReference type="NCBI Taxonomy" id="1076179"/>
    <lineage>
        <taxon>unclassified sequences</taxon>
        <taxon>metagenomes</taxon>
        <taxon>ecological metagenomes</taxon>
    </lineage>
</organism>
<feature type="transmembrane region" description="Helical" evidence="1">
    <location>
        <begin position="124"/>
        <end position="144"/>
    </location>
</feature>
<dbReference type="EMBL" id="VSSQ01042603">
    <property type="protein sequence ID" value="MPM96211.1"/>
    <property type="molecule type" value="Genomic_DNA"/>
</dbReference>
<keyword evidence="1" id="KW-0472">Membrane</keyword>
<evidence type="ECO:0008006" key="3">
    <source>
        <dbReference type="Google" id="ProtNLM"/>
    </source>
</evidence>